<accession>A0A4Y7PQ81</accession>
<reference evidence="1 2" key="1">
    <citation type="submission" date="2018-06" db="EMBL/GenBank/DDBJ databases">
        <title>A transcriptomic atlas of mushroom development highlights an independent origin of complex multicellularity.</title>
        <authorList>
            <consortium name="DOE Joint Genome Institute"/>
            <person name="Krizsan K."/>
            <person name="Almasi E."/>
            <person name="Merenyi Z."/>
            <person name="Sahu N."/>
            <person name="Viragh M."/>
            <person name="Koszo T."/>
            <person name="Mondo S."/>
            <person name="Kiss B."/>
            <person name="Balint B."/>
            <person name="Kues U."/>
            <person name="Barry K."/>
            <person name="Hegedus J.C."/>
            <person name="Henrissat B."/>
            <person name="Johnson J."/>
            <person name="Lipzen A."/>
            <person name="Ohm R."/>
            <person name="Nagy I."/>
            <person name="Pangilinan J."/>
            <person name="Yan J."/>
            <person name="Xiong Y."/>
            <person name="Grigoriev I.V."/>
            <person name="Hibbett D.S."/>
            <person name="Nagy L.G."/>
        </authorList>
    </citation>
    <scope>NUCLEOTIDE SEQUENCE [LARGE SCALE GENOMIC DNA]</scope>
    <source>
        <strain evidence="1 2">SZMC22713</strain>
    </source>
</reference>
<gene>
    <name evidence="1" type="ORF">BD410DRAFT_807664</name>
</gene>
<evidence type="ECO:0000313" key="1">
    <source>
        <dbReference type="EMBL" id="TDL17012.1"/>
    </source>
</evidence>
<protein>
    <submittedName>
        <fullName evidence="1">Uncharacterized protein</fullName>
    </submittedName>
</protein>
<evidence type="ECO:0000313" key="2">
    <source>
        <dbReference type="Proteomes" id="UP000294933"/>
    </source>
</evidence>
<keyword evidence="2" id="KW-1185">Reference proteome</keyword>
<name>A0A4Y7PQ81_9AGAM</name>
<sequence>MHDERHEQNVYGLYGINKLKTWRINRRAGDARQKDATWGSERPDGDNLSTAVVLLSGVPLAKDLGCRIGGRDSGANVLNSVRLRSPQASQTAVAKCVLRPLDGYEYEAILVGHVRLEQTGGNASAYHVEMGRCTHHIKERILNPTGRHWVGQKFEERLQDDSSQRK</sequence>
<dbReference type="AlphaFoldDB" id="A0A4Y7PQ81"/>
<dbReference type="VEuPathDB" id="FungiDB:BD410DRAFT_807664"/>
<organism evidence="1 2">
    <name type="scientific">Rickenella mellea</name>
    <dbReference type="NCBI Taxonomy" id="50990"/>
    <lineage>
        <taxon>Eukaryota</taxon>
        <taxon>Fungi</taxon>
        <taxon>Dikarya</taxon>
        <taxon>Basidiomycota</taxon>
        <taxon>Agaricomycotina</taxon>
        <taxon>Agaricomycetes</taxon>
        <taxon>Hymenochaetales</taxon>
        <taxon>Rickenellaceae</taxon>
        <taxon>Rickenella</taxon>
    </lineage>
</organism>
<proteinExistence type="predicted"/>
<dbReference type="EMBL" id="ML170230">
    <property type="protein sequence ID" value="TDL17012.1"/>
    <property type="molecule type" value="Genomic_DNA"/>
</dbReference>
<dbReference type="Proteomes" id="UP000294933">
    <property type="component" value="Unassembled WGS sequence"/>
</dbReference>